<dbReference type="EMBL" id="JACRSY010000035">
    <property type="protein sequence ID" value="MBC8581042.1"/>
    <property type="molecule type" value="Genomic_DNA"/>
</dbReference>
<evidence type="ECO:0000256" key="5">
    <source>
        <dbReference type="ARBA" id="ARBA00022705"/>
    </source>
</evidence>
<name>A0A926EMY6_9FIRM</name>
<dbReference type="GO" id="GO:0016779">
    <property type="term" value="F:nucleotidyltransferase activity"/>
    <property type="evidence" value="ECO:0007669"/>
    <property type="project" value="UniProtKB-KW"/>
</dbReference>
<sequence>MNKEVNWVLKLIEAVEKLEKGQLIGYIPIKREEIEYWLMQEKQLIQKKDAEALKFLRNDIKQLLLQKFEEVMILAGIDLNSNLRCAYHNDTHPSMHYYKNTKKMFCFVCSEGKCKDGFDILKDLWSMENCGFYQLRDRVIELLSEKLNDSKALNKPKAFYKLMSNIYKDAIHDPDAVKFLIAKGLMAKSIQKYDIRVWEYKTNKYICLHCEGKFWIRKPIKVGQYKFWNPKGVNVEVFNTKALKEQKETVFVVESGIDAILVEQCGFGAISINGAENASCLIRYLEKNPHCTSKFIILADNDDAGKKMGVMLGQTLAIKDKLVYVHNYNQGILDGTEFLDKFKDFGEVYLADKEKATKALEVLVFQANNYFENQSQTNLLAGFTGVLKGKTENN</sequence>
<gene>
    <name evidence="8" type="ORF">H8718_16115</name>
</gene>
<evidence type="ECO:0000256" key="4">
    <source>
        <dbReference type="ARBA" id="ARBA00022695"/>
    </source>
</evidence>
<keyword evidence="9" id="KW-1185">Reference proteome</keyword>
<evidence type="ECO:0000313" key="9">
    <source>
        <dbReference type="Proteomes" id="UP000655830"/>
    </source>
</evidence>
<protein>
    <submittedName>
        <fullName evidence="8">Toprim domain-containing protein</fullName>
    </submittedName>
</protein>
<keyword evidence="1" id="KW-0240">DNA-directed RNA polymerase</keyword>
<feature type="domain" description="Toprim" evidence="7">
    <location>
        <begin position="248"/>
        <end position="333"/>
    </location>
</feature>
<keyword evidence="4" id="KW-0548">Nucleotidyltransferase</keyword>
<dbReference type="Gene3D" id="3.40.1360.10">
    <property type="match status" value="1"/>
</dbReference>
<evidence type="ECO:0000256" key="3">
    <source>
        <dbReference type="ARBA" id="ARBA00022679"/>
    </source>
</evidence>
<evidence type="ECO:0000313" key="8">
    <source>
        <dbReference type="EMBL" id="MBC8581042.1"/>
    </source>
</evidence>
<dbReference type="GO" id="GO:0006269">
    <property type="term" value="P:DNA replication, synthesis of primer"/>
    <property type="evidence" value="ECO:0007669"/>
    <property type="project" value="UniProtKB-KW"/>
</dbReference>
<dbReference type="AlphaFoldDB" id="A0A926EMY6"/>
<evidence type="ECO:0000259" key="7">
    <source>
        <dbReference type="PROSITE" id="PS50880"/>
    </source>
</evidence>
<dbReference type="Gene3D" id="3.90.580.10">
    <property type="entry name" value="Zinc finger, CHC2-type domain"/>
    <property type="match status" value="1"/>
</dbReference>
<dbReference type="SUPFAM" id="SSF56731">
    <property type="entry name" value="DNA primase core"/>
    <property type="match status" value="1"/>
</dbReference>
<dbReference type="RefSeq" id="WP_249333754.1">
    <property type="nucleotide sequence ID" value="NZ_JACRSY010000035.1"/>
</dbReference>
<dbReference type="PROSITE" id="PS50880">
    <property type="entry name" value="TOPRIM"/>
    <property type="match status" value="1"/>
</dbReference>
<proteinExistence type="predicted"/>
<evidence type="ECO:0000256" key="1">
    <source>
        <dbReference type="ARBA" id="ARBA00022478"/>
    </source>
</evidence>
<dbReference type="Proteomes" id="UP000655830">
    <property type="component" value="Unassembled WGS sequence"/>
</dbReference>
<dbReference type="GO" id="GO:1990077">
    <property type="term" value="C:primosome complex"/>
    <property type="evidence" value="ECO:0007669"/>
    <property type="project" value="UniProtKB-KW"/>
</dbReference>
<dbReference type="GO" id="GO:0003677">
    <property type="term" value="F:DNA binding"/>
    <property type="evidence" value="ECO:0007669"/>
    <property type="project" value="InterPro"/>
</dbReference>
<reference evidence="8" key="1">
    <citation type="submission" date="2020-08" db="EMBL/GenBank/DDBJ databases">
        <title>Genome public.</title>
        <authorList>
            <person name="Liu C."/>
            <person name="Sun Q."/>
        </authorList>
    </citation>
    <scope>NUCLEOTIDE SEQUENCE</scope>
    <source>
        <strain evidence="8">NSJ-12</strain>
    </source>
</reference>
<evidence type="ECO:0000256" key="6">
    <source>
        <dbReference type="ARBA" id="ARBA00023163"/>
    </source>
</evidence>
<comment type="caution">
    <text evidence="8">The sequence shown here is derived from an EMBL/GenBank/DDBJ whole genome shotgun (WGS) entry which is preliminary data.</text>
</comment>
<keyword evidence="6" id="KW-0804">Transcription</keyword>
<evidence type="ECO:0000256" key="2">
    <source>
        <dbReference type="ARBA" id="ARBA00022515"/>
    </source>
</evidence>
<dbReference type="Pfam" id="PF13155">
    <property type="entry name" value="Toprim_2"/>
    <property type="match status" value="1"/>
</dbReference>
<dbReference type="InterPro" id="IPR034154">
    <property type="entry name" value="TOPRIM_DnaG/twinkle"/>
</dbReference>
<dbReference type="CDD" id="cd01029">
    <property type="entry name" value="TOPRIM_primases"/>
    <property type="match status" value="1"/>
</dbReference>
<accession>A0A926EMY6</accession>
<dbReference type="InterPro" id="IPR036977">
    <property type="entry name" value="DNA_primase_Znf_CHC2"/>
</dbReference>
<dbReference type="GO" id="GO:0008270">
    <property type="term" value="F:zinc ion binding"/>
    <property type="evidence" value="ECO:0007669"/>
    <property type="project" value="InterPro"/>
</dbReference>
<dbReference type="SUPFAM" id="SSF57783">
    <property type="entry name" value="Zinc beta-ribbon"/>
    <property type="match status" value="1"/>
</dbReference>
<keyword evidence="2" id="KW-0639">Primosome</keyword>
<dbReference type="GO" id="GO:0000428">
    <property type="term" value="C:DNA-directed RNA polymerase complex"/>
    <property type="evidence" value="ECO:0007669"/>
    <property type="project" value="UniProtKB-KW"/>
</dbReference>
<keyword evidence="3" id="KW-0808">Transferase</keyword>
<organism evidence="8 9">
    <name type="scientific">Zhenhengia yiwuensis</name>
    <dbReference type="NCBI Taxonomy" id="2763666"/>
    <lineage>
        <taxon>Bacteria</taxon>
        <taxon>Bacillati</taxon>
        <taxon>Bacillota</taxon>
        <taxon>Clostridia</taxon>
        <taxon>Lachnospirales</taxon>
        <taxon>Lachnospiraceae</taxon>
        <taxon>Zhenhengia</taxon>
    </lineage>
</organism>
<keyword evidence="5" id="KW-0235">DNA replication</keyword>
<dbReference type="InterPro" id="IPR006171">
    <property type="entry name" value="TOPRIM_dom"/>
</dbReference>